<feature type="transmembrane region" description="Helical" evidence="8">
    <location>
        <begin position="849"/>
        <end position="870"/>
    </location>
</feature>
<dbReference type="Pfam" id="PF00664">
    <property type="entry name" value="ABC_membrane"/>
    <property type="match status" value="1"/>
</dbReference>
<gene>
    <name evidence="11" type="primary">cydD</name>
    <name evidence="11" type="ORF">LWF01_06105</name>
</gene>
<dbReference type="InterPro" id="IPR014223">
    <property type="entry name" value="ABC_CydC/D"/>
</dbReference>
<feature type="transmembrane region" description="Helical" evidence="8">
    <location>
        <begin position="820"/>
        <end position="843"/>
    </location>
</feature>
<dbReference type="PANTHER" id="PTHR24221">
    <property type="entry name" value="ATP-BINDING CASSETTE SUB-FAMILY B"/>
    <property type="match status" value="1"/>
</dbReference>
<reference evidence="11 12" key="1">
    <citation type="submission" date="2023-05" db="EMBL/GenBank/DDBJ databases">
        <title>Lithophilousrod everest ZFBP1038 complete genpme.</title>
        <authorList>
            <person name="Tian M."/>
        </authorList>
    </citation>
    <scope>NUCLEOTIDE SEQUENCE [LARGE SCALE GENOMIC DNA]</scope>
    <source>
        <strain evidence="11 12">ZFBP1038</strain>
    </source>
</reference>
<feature type="domain" description="ABC transporter" evidence="9">
    <location>
        <begin position="923"/>
        <end position="1138"/>
    </location>
</feature>
<feature type="transmembrane region" description="Helical" evidence="8">
    <location>
        <begin position="601"/>
        <end position="629"/>
    </location>
</feature>
<protein>
    <submittedName>
        <fullName evidence="11">Thiol reductant ABC exporter subunit CydD</fullName>
    </submittedName>
</protein>
<evidence type="ECO:0000313" key="12">
    <source>
        <dbReference type="Proteomes" id="UP001209083"/>
    </source>
</evidence>
<feature type="compositionally biased region" description="Polar residues" evidence="7">
    <location>
        <begin position="551"/>
        <end position="568"/>
    </location>
</feature>
<dbReference type="Gene3D" id="1.20.1560.10">
    <property type="entry name" value="ABC transporter type 1, transmembrane domain"/>
    <property type="match status" value="2"/>
</dbReference>
<keyword evidence="6 8" id="KW-0472">Membrane</keyword>
<dbReference type="SMART" id="SM00382">
    <property type="entry name" value="AAA"/>
    <property type="match status" value="2"/>
</dbReference>
<evidence type="ECO:0000256" key="5">
    <source>
        <dbReference type="ARBA" id="ARBA00022989"/>
    </source>
</evidence>
<comment type="subcellular location">
    <subcellularLocation>
        <location evidence="1">Cell membrane</location>
        <topology evidence="1">Multi-pass membrane protein</topology>
    </subcellularLocation>
</comment>
<keyword evidence="12" id="KW-1185">Reference proteome</keyword>
<feature type="domain" description="ABC transporter" evidence="9">
    <location>
        <begin position="338"/>
        <end position="559"/>
    </location>
</feature>
<dbReference type="InterPro" id="IPR014216">
    <property type="entry name" value="ABC_transptr_CydD"/>
</dbReference>
<keyword evidence="5 8" id="KW-1133">Transmembrane helix</keyword>
<evidence type="ECO:0000256" key="7">
    <source>
        <dbReference type="SAM" id="MobiDB-lite"/>
    </source>
</evidence>
<keyword evidence="2 8" id="KW-0812">Transmembrane</keyword>
<feature type="transmembrane region" description="Helical" evidence="8">
    <location>
        <begin position="635"/>
        <end position="655"/>
    </location>
</feature>
<evidence type="ECO:0000313" key="11">
    <source>
        <dbReference type="EMBL" id="WGW13338.1"/>
    </source>
</evidence>
<dbReference type="PROSITE" id="PS00211">
    <property type="entry name" value="ABC_TRANSPORTER_1"/>
    <property type="match status" value="2"/>
</dbReference>
<keyword evidence="3" id="KW-0547">Nucleotide-binding</keyword>
<dbReference type="EMBL" id="CP090958">
    <property type="protein sequence ID" value="WGW13338.1"/>
    <property type="molecule type" value="Genomic_DNA"/>
</dbReference>
<feature type="domain" description="ABC transmembrane type-1" evidence="10">
    <location>
        <begin position="23"/>
        <end position="294"/>
    </location>
</feature>
<dbReference type="PANTHER" id="PTHR24221:SF654">
    <property type="entry name" value="ATP-BINDING CASSETTE SUB-FAMILY B MEMBER 6"/>
    <property type="match status" value="1"/>
</dbReference>
<dbReference type="InterPro" id="IPR003439">
    <property type="entry name" value="ABC_transporter-like_ATP-bd"/>
</dbReference>
<feature type="transmembrane region" description="Helical" evidence="8">
    <location>
        <begin position="131"/>
        <end position="154"/>
    </location>
</feature>
<evidence type="ECO:0000259" key="9">
    <source>
        <dbReference type="PROSITE" id="PS50893"/>
    </source>
</evidence>
<feature type="transmembrane region" description="Helical" evidence="8">
    <location>
        <begin position="160"/>
        <end position="177"/>
    </location>
</feature>
<dbReference type="PROSITE" id="PS50929">
    <property type="entry name" value="ABC_TM1F"/>
    <property type="match status" value="2"/>
</dbReference>
<evidence type="ECO:0000256" key="1">
    <source>
        <dbReference type="ARBA" id="ARBA00004651"/>
    </source>
</evidence>
<dbReference type="RefSeq" id="WP_349640157.1">
    <property type="nucleotide sequence ID" value="NZ_CP090958.1"/>
</dbReference>
<dbReference type="InterPro" id="IPR036640">
    <property type="entry name" value="ABC1_TM_sf"/>
</dbReference>
<dbReference type="CDD" id="cd18584">
    <property type="entry name" value="ABC_6TM_AarD_CydD"/>
    <property type="match status" value="1"/>
</dbReference>
<evidence type="ECO:0000256" key="2">
    <source>
        <dbReference type="ARBA" id="ARBA00022692"/>
    </source>
</evidence>
<dbReference type="PROSITE" id="PS50893">
    <property type="entry name" value="ABC_TRANSPORTER_2"/>
    <property type="match status" value="2"/>
</dbReference>
<dbReference type="SUPFAM" id="SSF90123">
    <property type="entry name" value="ABC transporter transmembrane region"/>
    <property type="match status" value="2"/>
</dbReference>
<name>A0ABY8QWM9_9MICO</name>
<feature type="transmembrane region" description="Helical" evidence="8">
    <location>
        <begin position="717"/>
        <end position="738"/>
    </location>
</feature>
<dbReference type="InterPro" id="IPR003593">
    <property type="entry name" value="AAA+_ATPase"/>
</dbReference>
<feature type="domain" description="ABC transmembrane type-1" evidence="10">
    <location>
        <begin position="602"/>
        <end position="885"/>
    </location>
</feature>
<feature type="transmembrane region" description="Helical" evidence="8">
    <location>
        <begin position="744"/>
        <end position="763"/>
    </location>
</feature>
<dbReference type="NCBIfam" id="TIGR02857">
    <property type="entry name" value="CydD"/>
    <property type="match status" value="1"/>
</dbReference>
<dbReference type="NCBIfam" id="TIGR02868">
    <property type="entry name" value="CydC"/>
    <property type="match status" value="1"/>
</dbReference>
<sequence length="1141" mass="120090">MPSIVERIPGAGVSPTARTSLYLIGVLGAAKALSLVVLAGALAAGIVGVIEADSAAWRQAILAGLAAAVLRAGASWATQVVARRTAIGVKQELRDRLVTRLMLRGGRDLEVRAGGLASLAGRGLDDLDKYFTVYLPALVGAATVPLLVGARILFADWVSALIIVLTIPLVPIFMILIGQHTQERVGAAANSLDRLSSHLVELARGLPVLVGLGRAAEQTTALRRVADDYRHRTMGTLRVAFLSSLALELISTISVAVVAVFIGVRLVHGDMPLEVGLLALILAPECFLPFREVGAAHHAAEDGVEAYRRVQNLLDTPTSTSAVAATTPDAASPGTAGLVVQGLTVRYPDRKHPAVDNLSFRLRSGQMLALTGESGAGKSTVLAAIAGLLGDSDSTRVSGQISGPDPDRIAWLPQTPLSFAETVRAEVELYLGHRDQRAIASIAAQVQVDKLLDRHPATLSPGELRRLGMARVLARVEAGADTVLLDEPTAHLDPVTAQVIRDVLVGLRGRATMIVVAHSDEVIELADVVVPVSGSAVRSNGRRAGVGSDQRPPTGQLLPSGQLPSSAQLPPGPPAVPQPRNEAAGTLPALLSVLQPWRPQFIAAVVAGVLASAAAIALTATSGWLIVRASQQPPILYLLVAIVAVRFFGIARSVLRYCERLWLHDSLLSSLTDLRVRLWQTLSRQGMRDRRLLRSEGVVEQLVGTVDDVRDVAPRTVLPPLVGLLTGLAAIVALAAIYPPAAAVLGVVVFVCVLVAPLAGLWADRAASRGELLIRSTVLRRLAAIVLAAEDLAANGRGKSIAGELRTLDESATAEAKRGAWALGAAHGLVIVSCYAGAFLMLAVTARGVAAGSLAPEFVAVCSLISLALVEPLSEITSAIRNWPALSALLGRMPRLVDAEQTLPDALGHPPLIRAGATAPHVLRLDDLTLRWPTAAMPVFFGLTAEVRTGQWLVVTGPSGSGKSTLISALMGFLKPEAGRIFLDGENLAGRTPEQLSRRIAWCPQEGHIFDSSLRANLLLARSRDERPGDDELTQVLHRVGLGPLLRELSDGLDTGLGAAGAQLSGGQRQRVAVARTLLASADLVVLDEPCAHLDAESSRALMADLRAGLADRMVLLVTHQHDQITADDVRLELGAERVLT</sequence>
<accession>A0ABY8QWM9</accession>
<dbReference type="InterPro" id="IPR027417">
    <property type="entry name" value="P-loop_NTPase"/>
</dbReference>
<evidence type="ECO:0000256" key="3">
    <source>
        <dbReference type="ARBA" id="ARBA00022741"/>
    </source>
</evidence>
<keyword evidence="4" id="KW-0067">ATP-binding</keyword>
<dbReference type="Gene3D" id="3.40.50.300">
    <property type="entry name" value="P-loop containing nucleotide triphosphate hydrolases"/>
    <property type="match status" value="2"/>
</dbReference>
<dbReference type="Pfam" id="PF00005">
    <property type="entry name" value="ABC_tran"/>
    <property type="match status" value="2"/>
</dbReference>
<dbReference type="InterPro" id="IPR011527">
    <property type="entry name" value="ABC1_TM_dom"/>
</dbReference>
<dbReference type="InterPro" id="IPR017871">
    <property type="entry name" value="ABC_transporter-like_CS"/>
</dbReference>
<dbReference type="Proteomes" id="UP001209083">
    <property type="component" value="Chromosome"/>
</dbReference>
<dbReference type="SUPFAM" id="SSF52540">
    <property type="entry name" value="P-loop containing nucleoside triphosphate hydrolases"/>
    <property type="match status" value="2"/>
</dbReference>
<proteinExistence type="predicted"/>
<evidence type="ECO:0000256" key="4">
    <source>
        <dbReference type="ARBA" id="ARBA00022840"/>
    </source>
</evidence>
<feature type="transmembrane region" description="Helical" evidence="8">
    <location>
        <begin position="239"/>
        <end position="267"/>
    </location>
</feature>
<dbReference type="InterPro" id="IPR039421">
    <property type="entry name" value="Type_1_exporter"/>
</dbReference>
<feature type="transmembrane region" description="Helical" evidence="8">
    <location>
        <begin position="56"/>
        <end position="74"/>
    </location>
</feature>
<evidence type="ECO:0000256" key="6">
    <source>
        <dbReference type="ARBA" id="ARBA00023136"/>
    </source>
</evidence>
<evidence type="ECO:0000259" key="10">
    <source>
        <dbReference type="PROSITE" id="PS50929"/>
    </source>
</evidence>
<evidence type="ECO:0000256" key="8">
    <source>
        <dbReference type="SAM" id="Phobius"/>
    </source>
</evidence>
<feature type="region of interest" description="Disordered" evidence="7">
    <location>
        <begin position="538"/>
        <end position="581"/>
    </location>
</feature>
<dbReference type="CDD" id="cd03228">
    <property type="entry name" value="ABCC_MRP_Like"/>
    <property type="match status" value="2"/>
</dbReference>
<organism evidence="11 12">
    <name type="scientific">Saxibacter everestensis</name>
    <dbReference type="NCBI Taxonomy" id="2909229"/>
    <lineage>
        <taxon>Bacteria</taxon>
        <taxon>Bacillati</taxon>
        <taxon>Actinomycetota</taxon>
        <taxon>Actinomycetes</taxon>
        <taxon>Micrococcales</taxon>
        <taxon>Brevibacteriaceae</taxon>
        <taxon>Saxibacter</taxon>
    </lineage>
</organism>
<feature type="transmembrane region" description="Helical" evidence="8">
    <location>
        <begin position="21"/>
        <end position="50"/>
    </location>
</feature>